<feature type="compositionally biased region" description="Acidic residues" evidence="1">
    <location>
        <begin position="313"/>
        <end position="322"/>
    </location>
</feature>
<name>A0AAD6BUL2_9EURO</name>
<feature type="compositionally biased region" description="Polar residues" evidence="1">
    <location>
        <begin position="255"/>
        <end position="265"/>
    </location>
</feature>
<proteinExistence type="predicted"/>
<dbReference type="RefSeq" id="XP_056760212.1">
    <property type="nucleotide sequence ID" value="XM_056915458.1"/>
</dbReference>
<organism evidence="2 3">
    <name type="scientific">Penicillium daleae</name>
    <dbReference type="NCBI Taxonomy" id="63821"/>
    <lineage>
        <taxon>Eukaryota</taxon>
        <taxon>Fungi</taxon>
        <taxon>Dikarya</taxon>
        <taxon>Ascomycota</taxon>
        <taxon>Pezizomycotina</taxon>
        <taxon>Eurotiomycetes</taxon>
        <taxon>Eurotiomycetidae</taxon>
        <taxon>Eurotiales</taxon>
        <taxon>Aspergillaceae</taxon>
        <taxon>Penicillium</taxon>
    </lineage>
</organism>
<dbReference type="Proteomes" id="UP001213681">
    <property type="component" value="Unassembled WGS sequence"/>
</dbReference>
<feature type="compositionally biased region" description="Polar residues" evidence="1">
    <location>
        <begin position="36"/>
        <end position="45"/>
    </location>
</feature>
<feature type="compositionally biased region" description="Basic residues" evidence="1">
    <location>
        <begin position="377"/>
        <end position="390"/>
    </location>
</feature>
<dbReference type="EMBL" id="JAPVEA010000009">
    <property type="protein sequence ID" value="KAJ5432920.1"/>
    <property type="molecule type" value="Genomic_DNA"/>
</dbReference>
<gene>
    <name evidence="2" type="ORF">N7458_012076</name>
</gene>
<feature type="compositionally biased region" description="Low complexity" evidence="1">
    <location>
        <begin position="22"/>
        <end position="35"/>
    </location>
</feature>
<accession>A0AAD6BUL2</accession>
<reference evidence="2" key="2">
    <citation type="journal article" date="2023" name="IMA Fungus">
        <title>Comparative genomic study of the Penicillium genus elucidates a diverse pangenome and 15 lateral gene transfer events.</title>
        <authorList>
            <person name="Petersen C."/>
            <person name="Sorensen T."/>
            <person name="Nielsen M.R."/>
            <person name="Sondergaard T.E."/>
            <person name="Sorensen J.L."/>
            <person name="Fitzpatrick D.A."/>
            <person name="Frisvad J.C."/>
            <person name="Nielsen K.L."/>
        </authorList>
    </citation>
    <scope>NUCLEOTIDE SEQUENCE</scope>
    <source>
        <strain evidence="2">IBT 16125</strain>
    </source>
</reference>
<dbReference type="GeneID" id="81605701"/>
<dbReference type="AlphaFoldDB" id="A0AAD6BUL2"/>
<keyword evidence="3" id="KW-1185">Reference proteome</keyword>
<comment type="caution">
    <text evidence="2">The sequence shown here is derived from an EMBL/GenBank/DDBJ whole genome shotgun (WGS) entry which is preliminary data.</text>
</comment>
<sequence>MTTFSLDNQNPSDAQEKQAISPPQAQGQAANAPVQTACNSQPDNSGHLQDHHILINLGQVSEVPAYSINYEGYQFFKADPIPGQKATWTRVERTRMHLDQTEFYKMVQKRANKISAAQQYQNLSATRRAHVSQLIKEQKKLDPSVEWSCVYAKERDRASKARNAHRADYETVSMDIILMKRPLNNKPYPRTPMGDLVDLAHRQNDNDVRHVTPVHPEMTATSVYSAVPTTMWISKDISANSDPTNASAGVVQGPQPRSVSVTSPFTRLELGQATPVPSEQQQYRPIQRQTTTDNNRDQNVDDSDGASSSSESSDTEDAESMIEDSSQSDDSSATEDAEADHMECDCREPPHRHFSPRNRSNSPNKHDPVSHGSQYRQKSRGRHFGRRDKPRYHYMDILASKNGFHNVMPARRARGSGGIAPTTPSDIKMWYRIQRIDDEELRRRLLECEARVERWERAFECQSRLLQQTIQDSQQQQLERCQLYWNPPPMHHYGYDCPKDGRMDDSD</sequence>
<feature type="compositionally biased region" description="Polar residues" evidence="1">
    <location>
        <begin position="1"/>
        <end position="13"/>
    </location>
</feature>
<protein>
    <submittedName>
        <fullName evidence="2">Uncharacterized protein</fullName>
    </submittedName>
</protein>
<evidence type="ECO:0000256" key="1">
    <source>
        <dbReference type="SAM" id="MobiDB-lite"/>
    </source>
</evidence>
<evidence type="ECO:0000313" key="2">
    <source>
        <dbReference type="EMBL" id="KAJ5432920.1"/>
    </source>
</evidence>
<feature type="region of interest" description="Disordered" evidence="1">
    <location>
        <begin position="1"/>
        <end position="45"/>
    </location>
</feature>
<feature type="region of interest" description="Disordered" evidence="1">
    <location>
        <begin position="241"/>
        <end position="390"/>
    </location>
</feature>
<feature type="compositionally biased region" description="Polar residues" evidence="1">
    <location>
        <begin position="275"/>
        <end position="293"/>
    </location>
</feature>
<reference evidence="2" key="1">
    <citation type="submission" date="2022-12" db="EMBL/GenBank/DDBJ databases">
        <authorList>
            <person name="Petersen C."/>
        </authorList>
    </citation>
    <scope>NUCLEOTIDE SEQUENCE</scope>
    <source>
        <strain evidence="2">IBT 16125</strain>
    </source>
</reference>
<evidence type="ECO:0000313" key="3">
    <source>
        <dbReference type="Proteomes" id="UP001213681"/>
    </source>
</evidence>
<feature type="compositionally biased region" description="Basic and acidic residues" evidence="1">
    <location>
        <begin position="339"/>
        <end position="351"/>
    </location>
</feature>